<dbReference type="AlphaFoldDB" id="A0A409WG68"/>
<feature type="compositionally biased region" description="Basic residues" evidence="1">
    <location>
        <begin position="101"/>
        <end position="113"/>
    </location>
</feature>
<protein>
    <submittedName>
        <fullName evidence="2">Uncharacterized protein</fullName>
    </submittedName>
</protein>
<gene>
    <name evidence="2" type="ORF">CVT26_006141</name>
</gene>
<dbReference type="EMBL" id="NHYE01005082">
    <property type="protein sequence ID" value="PPQ77495.1"/>
    <property type="molecule type" value="Genomic_DNA"/>
</dbReference>
<dbReference type="Gene3D" id="3.60.130.30">
    <property type="match status" value="1"/>
</dbReference>
<accession>A0A409WG68</accession>
<sequence length="474" mass="52368">MAHYDLRSTPVVTPNPKFNLASLLQQGFRDTDASDDVPIGDSANGDEEASIDSRKVECEAPGDNLASQGPSCASFPVGIHAAGPTSPLEHLSQSDPGCAGKAHKRSKNHRNRQQKRDRTRQENFSDYRTRPNIQKNHVDSAEVVQTNLVTENCSAAKAAFVGRNDKSGRKKPYELEDFLGEKAKLKFGYVPWNGMSRKNVTDSQGRRVAILAGQPRDEDWPLLMKEAAEALECRRPRLDLAKGDRVHRRGAFPAIPCGISHGGGSMAPSNLHNNKANATVVQELSDLPCFKRLAGFASSVMASQAPKLYQYYVEHLAELHSRHPHLKHLFSSSVFAAASYNFGPRTTCFKHKDFANLPFGLCAVTALGSFDPKRGGHLILWELELVIEFPPGATILLPSAIIAHSNIPVQSNETRYSFAQYTAGSLFRWVEHGCQLDDDFYASLTQEELEAEQRKDDERWSHGLSMFEVGSNAL</sequence>
<organism evidence="2 3">
    <name type="scientific">Gymnopilus dilepis</name>
    <dbReference type="NCBI Taxonomy" id="231916"/>
    <lineage>
        <taxon>Eukaryota</taxon>
        <taxon>Fungi</taxon>
        <taxon>Dikarya</taxon>
        <taxon>Basidiomycota</taxon>
        <taxon>Agaricomycotina</taxon>
        <taxon>Agaricomycetes</taxon>
        <taxon>Agaricomycetidae</taxon>
        <taxon>Agaricales</taxon>
        <taxon>Agaricineae</taxon>
        <taxon>Hymenogastraceae</taxon>
        <taxon>Gymnopilus</taxon>
    </lineage>
</organism>
<dbReference type="InParanoid" id="A0A409WG68"/>
<dbReference type="OrthoDB" id="3025143at2759"/>
<dbReference type="Proteomes" id="UP000284706">
    <property type="component" value="Unassembled WGS sequence"/>
</dbReference>
<dbReference type="STRING" id="231916.A0A409WG68"/>
<comment type="caution">
    <text evidence="2">The sequence shown here is derived from an EMBL/GenBank/DDBJ whole genome shotgun (WGS) entry which is preliminary data.</text>
</comment>
<feature type="compositionally biased region" description="Basic and acidic residues" evidence="1">
    <location>
        <begin position="114"/>
        <end position="128"/>
    </location>
</feature>
<proteinExistence type="predicted"/>
<keyword evidence="3" id="KW-1185">Reference proteome</keyword>
<evidence type="ECO:0000313" key="2">
    <source>
        <dbReference type="EMBL" id="PPQ77495.1"/>
    </source>
</evidence>
<feature type="region of interest" description="Disordered" evidence="1">
    <location>
        <begin position="83"/>
        <end position="128"/>
    </location>
</feature>
<evidence type="ECO:0000256" key="1">
    <source>
        <dbReference type="SAM" id="MobiDB-lite"/>
    </source>
</evidence>
<feature type="region of interest" description="Disordered" evidence="1">
    <location>
        <begin position="31"/>
        <end position="53"/>
    </location>
</feature>
<evidence type="ECO:0000313" key="3">
    <source>
        <dbReference type="Proteomes" id="UP000284706"/>
    </source>
</evidence>
<name>A0A409WG68_9AGAR</name>
<reference evidence="2 3" key="1">
    <citation type="journal article" date="2018" name="Evol. Lett.">
        <title>Horizontal gene cluster transfer increased hallucinogenic mushroom diversity.</title>
        <authorList>
            <person name="Reynolds H.T."/>
            <person name="Vijayakumar V."/>
            <person name="Gluck-Thaler E."/>
            <person name="Korotkin H.B."/>
            <person name="Matheny P.B."/>
            <person name="Slot J.C."/>
        </authorList>
    </citation>
    <scope>NUCLEOTIDE SEQUENCE [LARGE SCALE GENOMIC DNA]</scope>
    <source>
        <strain evidence="2 3">SRW20</strain>
    </source>
</reference>